<evidence type="ECO:0000313" key="2">
    <source>
        <dbReference type="EMBL" id="NEN23984.1"/>
    </source>
</evidence>
<dbReference type="Proteomes" id="UP000486602">
    <property type="component" value="Unassembled WGS sequence"/>
</dbReference>
<keyword evidence="1" id="KW-0812">Transmembrane</keyword>
<evidence type="ECO:0008006" key="4">
    <source>
        <dbReference type="Google" id="ProtNLM"/>
    </source>
</evidence>
<accession>A0A7K3WR87</accession>
<protein>
    <recommendedName>
        <fullName evidence="4">Flippase-like domain-containing protein</fullName>
    </recommendedName>
</protein>
<gene>
    <name evidence="2" type="ORF">G3O08_10780</name>
</gene>
<feature type="transmembrane region" description="Helical" evidence="1">
    <location>
        <begin position="280"/>
        <end position="300"/>
    </location>
</feature>
<evidence type="ECO:0000313" key="3">
    <source>
        <dbReference type="Proteomes" id="UP000486602"/>
    </source>
</evidence>
<feature type="transmembrane region" description="Helical" evidence="1">
    <location>
        <begin position="16"/>
        <end position="32"/>
    </location>
</feature>
<reference evidence="2 3" key="1">
    <citation type="submission" date="2020-02" db="EMBL/GenBank/DDBJ databases">
        <title>Out from the shadows clarifying the taxonomy of the family Cryomorphaceae and related taxa by utilizing the GTDB taxonomic framework.</title>
        <authorList>
            <person name="Bowman J.P."/>
        </authorList>
    </citation>
    <scope>NUCLEOTIDE SEQUENCE [LARGE SCALE GENOMIC DNA]</scope>
    <source>
        <strain evidence="2 3">QSSC 1-22</strain>
    </source>
</reference>
<dbReference type="RefSeq" id="WP_163285378.1">
    <property type="nucleotide sequence ID" value="NZ_JAAGVY010000018.1"/>
</dbReference>
<dbReference type="EMBL" id="JAAGVY010000018">
    <property type="protein sequence ID" value="NEN23984.1"/>
    <property type="molecule type" value="Genomic_DNA"/>
</dbReference>
<dbReference type="AlphaFoldDB" id="A0A7K3WR87"/>
<keyword evidence="3" id="KW-1185">Reference proteome</keyword>
<feature type="transmembrane region" description="Helical" evidence="1">
    <location>
        <begin position="222"/>
        <end position="246"/>
    </location>
</feature>
<organism evidence="2 3">
    <name type="scientific">Cryomorpha ignava</name>
    <dbReference type="NCBI Taxonomy" id="101383"/>
    <lineage>
        <taxon>Bacteria</taxon>
        <taxon>Pseudomonadati</taxon>
        <taxon>Bacteroidota</taxon>
        <taxon>Flavobacteriia</taxon>
        <taxon>Flavobacteriales</taxon>
        <taxon>Cryomorphaceae</taxon>
        <taxon>Cryomorpha</taxon>
    </lineage>
</organism>
<feature type="transmembrane region" description="Helical" evidence="1">
    <location>
        <begin position="44"/>
        <end position="65"/>
    </location>
</feature>
<keyword evidence="1" id="KW-0472">Membrane</keyword>
<feature type="transmembrane region" description="Helical" evidence="1">
    <location>
        <begin position="158"/>
        <end position="179"/>
    </location>
</feature>
<keyword evidence="1" id="KW-1133">Transmembrane helix</keyword>
<proteinExistence type="predicted"/>
<feature type="transmembrane region" description="Helical" evidence="1">
    <location>
        <begin position="122"/>
        <end position="146"/>
    </location>
</feature>
<sequence>MYKTVSTALQSKQVKLVIPAIILGTLAYVFWRNISSFEIFSWQLLRDHATVLILITSLTFVNLYFEMRKWTALINSPVVKPKTAFTGILLGMCSGFVTPNRLGEFAGRSAALPKAARKKGALMTFAGSGIQGAVTLLAGAIGFIFYPILPQIASLAKLWPQVFYIVIASIALAALFLWFKKPLKPHIAIVLKHLKSIKTPILIKAWFWAIGRYAIFSTQFVLALYCVGFTSDIWMCYTGVFLLYFCQSYLPFTAMGELGIREVLAIFIFGAFLPEPMLAAVASLIVWVANIGIPVLMGLLKMKLTKTRLIGIS</sequence>
<evidence type="ECO:0000256" key="1">
    <source>
        <dbReference type="SAM" id="Phobius"/>
    </source>
</evidence>
<comment type="caution">
    <text evidence="2">The sequence shown here is derived from an EMBL/GenBank/DDBJ whole genome shotgun (WGS) entry which is preliminary data.</text>
</comment>
<name>A0A7K3WR87_9FLAO</name>